<proteinExistence type="predicted"/>
<name>A0AA48GTL8_9BACT</name>
<dbReference type="InterPro" id="IPR001932">
    <property type="entry name" value="PPM-type_phosphatase-like_dom"/>
</dbReference>
<evidence type="ECO:0000256" key="1">
    <source>
        <dbReference type="ARBA" id="ARBA00022801"/>
    </source>
</evidence>
<protein>
    <submittedName>
        <fullName evidence="3">Serine/threonine phosphatase</fullName>
    </submittedName>
</protein>
<dbReference type="Gene3D" id="3.60.40.10">
    <property type="entry name" value="PPM-type phosphatase domain"/>
    <property type="match status" value="1"/>
</dbReference>
<dbReference type="Proteomes" id="UP001228113">
    <property type="component" value="Chromosome"/>
</dbReference>
<keyword evidence="4" id="KW-1185">Reference proteome</keyword>
<sequence>MIAPRLFLEVGHHQERKRGQAACGDVFLSQKVEDGNRIISVLADGLGSGIKASVLANLTSTMALRYMASDMDARKAAGTIMATLPVCSERKIAYSTFTIVDMDPWGATRILEYDNPHAILMRGSEPVPQPSERLPLPDQQGRETALRHTRFEACPGDRVVFFTDGVTQAGVGREATPLGWGEEAVTAFLARIIRERPQISARQLARTLVQQAQVLDGGQARDDISCGVVYYREPREVLVLTGAPVSRARDPEMARAAQEFRGRKVACGGTTAAILSRELGRELVMDLDTLDPDVPPVSRMEGFDLVTEGAITLARTVRLLEEEDAPDLLRPNAATRLAGLLLESDVIRILAGTKINEALQDPSLPEDLDIRRNILRGLRKVLAEKYLKDVRIDFI</sequence>
<dbReference type="Pfam" id="PF07228">
    <property type="entry name" value="SpoIIE"/>
    <property type="match status" value="1"/>
</dbReference>
<dbReference type="InterPro" id="IPR036457">
    <property type="entry name" value="PPM-type-like_dom_sf"/>
</dbReference>
<reference evidence="3" key="1">
    <citation type="journal article" date="2023" name="Int. J. Syst. Evol. Microbiol.">
        <title>Mesoterricola silvestris gen. nov., sp. nov., Mesoterricola sediminis sp. nov., Geothrix oryzae sp. nov., Geothrix edaphica sp. nov., Geothrix rubra sp. nov., and Geothrix limicola sp. nov., six novel members of Acidobacteriota isolated from soils.</title>
        <authorList>
            <person name="Itoh H."/>
            <person name="Sugisawa Y."/>
            <person name="Mise K."/>
            <person name="Xu Z."/>
            <person name="Kuniyasu M."/>
            <person name="Ushijima N."/>
            <person name="Kawano K."/>
            <person name="Kobayashi E."/>
            <person name="Shiratori Y."/>
            <person name="Masuda Y."/>
            <person name="Senoo K."/>
        </authorList>
    </citation>
    <scope>NUCLEOTIDE SEQUENCE</scope>
    <source>
        <strain evidence="3">W786</strain>
    </source>
</reference>
<keyword evidence="1" id="KW-0378">Hydrolase</keyword>
<evidence type="ECO:0000313" key="3">
    <source>
        <dbReference type="EMBL" id="BDU75430.1"/>
    </source>
</evidence>
<dbReference type="InterPro" id="IPR052016">
    <property type="entry name" value="Bact_Sigma-Reg"/>
</dbReference>
<dbReference type="RefSeq" id="WP_243330792.1">
    <property type="nucleotide sequence ID" value="NZ_AP027081.1"/>
</dbReference>
<accession>A0AA48GTL8</accession>
<dbReference type="GO" id="GO:0016791">
    <property type="term" value="F:phosphatase activity"/>
    <property type="evidence" value="ECO:0007669"/>
    <property type="project" value="TreeGrafter"/>
</dbReference>
<evidence type="ECO:0000313" key="4">
    <source>
        <dbReference type="Proteomes" id="UP001228113"/>
    </source>
</evidence>
<dbReference type="KEGG" id="msea:METESE_03880"/>
<dbReference type="PANTHER" id="PTHR43156">
    <property type="entry name" value="STAGE II SPORULATION PROTEIN E-RELATED"/>
    <property type="match status" value="1"/>
</dbReference>
<dbReference type="PANTHER" id="PTHR43156:SF2">
    <property type="entry name" value="STAGE II SPORULATION PROTEIN E"/>
    <property type="match status" value="1"/>
</dbReference>
<feature type="domain" description="PPM-type phosphatase" evidence="2">
    <location>
        <begin position="35"/>
        <end position="229"/>
    </location>
</feature>
<organism evidence="3 4">
    <name type="scientific">Mesoterricola sediminis</name>
    <dbReference type="NCBI Taxonomy" id="2927980"/>
    <lineage>
        <taxon>Bacteria</taxon>
        <taxon>Pseudomonadati</taxon>
        <taxon>Acidobacteriota</taxon>
        <taxon>Holophagae</taxon>
        <taxon>Holophagales</taxon>
        <taxon>Holophagaceae</taxon>
        <taxon>Mesoterricola</taxon>
    </lineage>
</organism>
<dbReference type="EMBL" id="AP027081">
    <property type="protein sequence ID" value="BDU75430.1"/>
    <property type="molecule type" value="Genomic_DNA"/>
</dbReference>
<evidence type="ECO:0000259" key="2">
    <source>
        <dbReference type="Pfam" id="PF07228"/>
    </source>
</evidence>
<gene>
    <name evidence="3" type="ORF">METESE_03880</name>
</gene>
<dbReference type="AlphaFoldDB" id="A0AA48GTL8"/>
<dbReference type="SUPFAM" id="SSF81606">
    <property type="entry name" value="PP2C-like"/>
    <property type="match status" value="1"/>
</dbReference>